<dbReference type="RefSeq" id="WP_063477731.1">
    <property type="nucleotide sequence ID" value="NZ_CP147845.1"/>
</dbReference>
<dbReference type="PANTHER" id="PTHR43570">
    <property type="entry name" value="ALDEHYDE DEHYDROGENASE"/>
    <property type="match status" value="1"/>
</dbReference>
<organism evidence="9 10">
    <name type="scientific">Paenibacillus glucanolyticus</name>
    <dbReference type="NCBI Taxonomy" id="59843"/>
    <lineage>
        <taxon>Bacteria</taxon>
        <taxon>Bacillati</taxon>
        <taxon>Bacillota</taxon>
        <taxon>Bacilli</taxon>
        <taxon>Bacillales</taxon>
        <taxon>Paenibacillaceae</taxon>
        <taxon>Paenibacillus</taxon>
    </lineage>
</organism>
<dbReference type="PIRSF" id="PIRSF036492">
    <property type="entry name" value="ALDH"/>
    <property type="match status" value="1"/>
</dbReference>
<evidence type="ECO:0000256" key="5">
    <source>
        <dbReference type="PIRSR" id="PIRSR036492-1"/>
    </source>
</evidence>
<dbReference type="GeneID" id="97553453"/>
<dbReference type="STRING" id="59843.A3958_04810"/>
<dbReference type="PANTHER" id="PTHR43570:SF16">
    <property type="entry name" value="ALDEHYDE DEHYDROGENASE TYPE III, ISOFORM Q"/>
    <property type="match status" value="1"/>
</dbReference>
<dbReference type="InterPro" id="IPR016161">
    <property type="entry name" value="Ald_DH/histidinol_DH"/>
</dbReference>
<dbReference type="InterPro" id="IPR016163">
    <property type="entry name" value="Ald_DH_C"/>
</dbReference>
<gene>
    <name evidence="9" type="ORF">AWU65_04810</name>
</gene>
<reference evidence="9" key="1">
    <citation type="journal article" date="2016" name="Genome Announc.">
        <title>Draft genomes of two strains of Paenibacillus glucanolyticus with capability to degrade lignocellulose.</title>
        <authorList>
            <person name="Mathews S.L."/>
            <person name="Pawlak J."/>
            <person name="Grunden A.M."/>
        </authorList>
    </citation>
    <scope>NUCLEOTIDE SEQUENCE [LARGE SCALE GENOMIC DNA]</scope>
    <source>
        <strain evidence="9">SLM1</strain>
    </source>
</reference>
<dbReference type="Pfam" id="PF00171">
    <property type="entry name" value="Aldedh"/>
    <property type="match status" value="1"/>
</dbReference>
<keyword evidence="10" id="KW-1185">Reference proteome</keyword>
<keyword evidence="3" id="KW-0520">NAD</keyword>
<dbReference type="GO" id="GO:0006081">
    <property type="term" value="P:aldehyde metabolic process"/>
    <property type="evidence" value="ECO:0007669"/>
    <property type="project" value="InterPro"/>
</dbReference>
<evidence type="ECO:0000256" key="4">
    <source>
        <dbReference type="PIRNR" id="PIRNR036492"/>
    </source>
</evidence>
<evidence type="ECO:0000313" key="10">
    <source>
        <dbReference type="Proteomes" id="UP000076796"/>
    </source>
</evidence>
<feature type="active site" evidence="5 6">
    <location>
        <position position="213"/>
    </location>
</feature>
<keyword evidence="2 4" id="KW-0560">Oxidoreductase</keyword>
<dbReference type="InterPro" id="IPR016160">
    <property type="entry name" value="Ald_DH_CS_CYS"/>
</dbReference>
<comment type="caution">
    <text evidence="9">The sequence shown here is derived from an EMBL/GenBank/DDBJ whole genome shotgun (WGS) entry which is preliminary data.</text>
</comment>
<feature type="active site" evidence="5">
    <location>
        <position position="247"/>
    </location>
</feature>
<dbReference type="GO" id="GO:0005737">
    <property type="term" value="C:cytoplasm"/>
    <property type="evidence" value="ECO:0007669"/>
    <property type="project" value="TreeGrafter"/>
</dbReference>
<comment type="similarity">
    <text evidence="1 4 7">Belongs to the aldehyde dehydrogenase family.</text>
</comment>
<dbReference type="Gene3D" id="3.40.605.10">
    <property type="entry name" value="Aldehyde Dehydrogenase, Chain A, domain 1"/>
    <property type="match status" value="1"/>
</dbReference>
<dbReference type="InterPro" id="IPR012394">
    <property type="entry name" value="Aldehyde_DH_NAD(P)"/>
</dbReference>
<dbReference type="FunFam" id="3.40.309.10:FF:000003">
    <property type="entry name" value="Aldehyde dehydrogenase"/>
    <property type="match status" value="1"/>
</dbReference>
<dbReference type="CDD" id="cd07136">
    <property type="entry name" value="ALDH_YwdH-P39616"/>
    <property type="match status" value="1"/>
</dbReference>
<sequence length="459" mass="51002">MTVNDSIAAIVSAQQHFFHKDITKEIDFRLQQLGKLRQAVIARENDIMEALRKDLNKSEQEAFSTEIGIVYKELSFIIKNLKRWAKPKRVKTALTHVGSKGMVYPEPYGTALIIAPWNYPWQLAISPLIGALAAGNTAIVKPSELTPNVSRLITAMFEETFDPEYVASVEGGPEVSTSLLEQPLDYIFFTGSTHVGKIVMEAAAKQLTPVTLELGGKSPCIVHEDAPLALAASRIAFGKYTNAGQTCVAPDYILVHSQVKEKFISHLKDAITSFYGKEPLANPDYGRIVSEKHFDRLSGFLNNGTLRHGGNTLRDRLLIEPTVLDDITWDMPVMEEEIFGPLCPILTYDQLHEAVQAINARPKPLALYLFTENEDVQDYVLSSVSFGGGCVNDTLMHLATPFLPFGGVGESGMGSYHGEYSFHTFSHMKSVLKQTNRFDFKFRYPSKNGLGILKKLMKP</sequence>
<evidence type="ECO:0000259" key="8">
    <source>
        <dbReference type="Pfam" id="PF00171"/>
    </source>
</evidence>
<accession>A0A163H3Q0</accession>
<dbReference type="OrthoDB" id="9762913at2"/>
<dbReference type="EMBL" id="LWMH01000001">
    <property type="protein sequence ID" value="KZS45300.1"/>
    <property type="molecule type" value="Genomic_DNA"/>
</dbReference>
<dbReference type="FunFam" id="3.40.605.10:FF:000004">
    <property type="entry name" value="Aldehyde dehydrogenase"/>
    <property type="match status" value="1"/>
</dbReference>
<protein>
    <recommendedName>
        <fullName evidence="4">Aldehyde dehydrogenase</fullName>
    </recommendedName>
</protein>
<dbReference type="InterPro" id="IPR016162">
    <property type="entry name" value="Ald_DH_N"/>
</dbReference>
<dbReference type="InterPro" id="IPR015590">
    <property type="entry name" value="Aldehyde_DH_dom"/>
</dbReference>
<dbReference type="Gene3D" id="3.40.309.10">
    <property type="entry name" value="Aldehyde Dehydrogenase, Chain A, domain 2"/>
    <property type="match status" value="1"/>
</dbReference>
<dbReference type="GO" id="GO:0004029">
    <property type="term" value="F:aldehyde dehydrogenase (NAD+) activity"/>
    <property type="evidence" value="ECO:0007669"/>
    <property type="project" value="TreeGrafter"/>
</dbReference>
<dbReference type="PROSITE" id="PS00687">
    <property type="entry name" value="ALDEHYDE_DEHYDR_GLU"/>
    <property type="match status" value="1"/>
</dbReference>
<dbReference type="InterPro" id="IPR029510">
    <property type="entry name" value="Ald_DH_CS_GLU"/>
</dbReference>
<dbReference type="Proteomes" id="UP000076796">
    <property type="component" value="Unassembled WGS sequence"/>
</dbReference>
<proteinExistence type="inferred from homology"/>
<evidence type="ECO:0000313" key="9">
    <source>
        <dbReference type="EMBL" id="KZS45300.1"/>
    </source>
</evidence>
<name>A0A163H3Q0_9BACL</name>
<evidence type="ECO:0000256" key="2">
    <source>
        <dbReference type="ARBA" id="ARBA00023002"/>
    </source>
</evidence>
<dbReference type="SUPFAM" id="SSF53720">
    <property type="entry name" value="ALDH-like"/>
    <property type="match status" value="1"/>
</dbReference>
<dbReference type="PROSITE" id="PS00070">
    <property type="entry name" value="ALDEHYDE_DEHYDR_CYS"/>
    <property type="match status" value="1"/>
</dbReference>
<feature type="domain" description="Aldehyde dehydrogenase" evidence="8">
    <location>
        <begin position="7"/>
        <end position="431"/>
    </location>
</feature>
<evidence type="ECO:0000256" key="1">
    <source>
        <dbReference type="ARBA" id="ARBA00009986"/>
    </source>
</evidence>
<evidence type="ECO:0000256" key="7">
    <source>
        <dbReference type="RuleBase" id="RU003345"/>
    </source>
</evidence>
<evidence type="ECO:0000256" key="6">
    <source>
        <dbReference type="PROSITE-ProRule" id="PRU10007"/>
    </source>
</evidence>
<dbReference type="AlphaFoldDB" id="A0A163H3Q0"/>
<evidence type="ECO:0000256" key="3">
    <source>
        <dbReference type="ARBA" id="ARBA00023027"/>
    </source>
</evidence>